<keyword evidence="2" id="KW-0472">Membrane</keyword>
<accession>A0A316Z6N2</accession>
<dbReference type="STRING" id="58919.A0A316Z6N2"/>
<keyword evidence="2" id="KW-0812">Transmembrane</keyword>
<feature type="region of interest" description="Disordered" evidence="1">
    <location>
        <begin position="297"/>
        <end position="386"/>
    </location>
</feature>
<dbReference type="PANTHER" id="PTHR15887:SF1">
    <property type="entry name" value="TRANSMEMBRANE PROTEIN 69"/>
    <property type="match status" value="1"/>
</dbReference>
<feature type="transmembrane region" description="Helical" evidence="2">
    <location>
        <begin position="109"/>
        <end position="131"/>
    </location>
</feature>
<dbReference type="Proteomes" id="UP000245946">
    <property type="component" value="Unassembled WGS sequence"/>
</dbReference>
<protein>
    <submittedName>
        <fullName evidence="3">Uncharacterized protein</fullName>
    </submittedName>
</protein>
<feature type="compositionally biased region" description="Basic and acidic residues" evidence="1">
    <location>
        <begin position="337"/>
        <end position="386"/>
    </location>
</feature>
<evidence type="ECO:0000313" key="4">
    <source>
        <dbReference type="Proteomes" id="UP000245946"/>
    </source>
</evidence>
<gene>
    <name evidence="3" type="ORF">FA09DRAFT_331818</name>
</gene>
<keyword evidence="2" id="KW-1133">Transmembrane helix</keyword>
<dbReference type="RefSeq" id="XP_025596154.1">
    <property type="nucleotide sequence ID" value="XM_025743191.1"/>
</dbReference>
<dbReference type="Pfam" id="PF11911">
    <property type="entry name" value="DUF3429"/>
    <property type="match status" value="1"/>
</dbReference>
<feature type="transmembrane region" description="Helical" evidence="2">
    <location>
        <begin position="162"/>
        <end position="181"/>
    </location>
</feature>
<sequence>MLPRLSRPLLRASLPRALPRVAVAAPLRPFYSSPARLEAREQAGAPASGSFGQAAKNVKQEASQLRASIESAVAGGSGGKEDKGHDAGELFSDAKTISGEMFQAMPRPALLWGAAGVIPYVSTAGASIYLARQAKLVAEGLDSSMSFETASALLLHAQNVQISYGAIILSFLGAIHWGFEFAKYGGAVGNRRFFLGVVPIFLGWPSLALAPEMALVTQFGAYVVTWFIDLKATTAGWAPKWYSSYRFWLTAAVGTSIIATLAGTNYYNSDKSLSSARGSAQKLANLVQSQGAEKFAAAERSAKGNQGGKMRQEKIGGDLEAEPNTEDGDSFVKIRNPKKEEEERKAKEEEERKAKEEEKKKAQQKEEEERKKKQEIAEGKRKKTDA</sequence>
<feature type="transmembrane region" description="Helical" evidence="2">
    <location>
        <begin position="247"/>
        <end position="267"/>
    </location>
</feature>
<dbReference type="GeneID" id="37270735"/>
<dbReference type="AlphaFoldDB" id="A0A316Z6N2"/>
<keyword evidence="4" id="KW-1185">Reference proteome</keyword>
<dbReference type="PANTHER" id="PTHR15887">
    <property type="entry name" value="TRANSMEMBRANE PROTEIN 69"/>
    <property type="match status" value="1"/>
</dbReference>
<evidence type="ECO:0000256" key="2">
    <source>
        <dbReference type="SAM" id="Phobius"/>
    </source>
</evidence>
<feature type="compositionally biased region" description="Acidic residues" evidence="1">
    <location>
        <begin position="319"/>
        <end position="329"/>
    </location>
</feature>
<dbReference type="EMBL" id="KZ819302">
    <property type="protein sequence ID" value="PWN95875.1"/>
    <property type="molecule type" value="Genomic_DNA"/>
</dbReference>
<evidence type="ECO:0000313" key="3">
    <source>
        <dbReference type="EMBL" id="PWN95875.1"/>
    </source>
</evidence>
<dbReference type="OrthoDB" id="194289at2759"/>
<reference evidence="3 4" key="1">
    <citation type="journal article" date="2018" name="Mol. Biol. Evol.">
        <title>Broad Genomic Sampling Reveals a Smut Pathogenic Ancestry of the Fungal Clade Ustilaginomycotina.</title>
        <authorList>
            <person name="Kijpornyongpan T."/>
            <person name="Mondo S.J."/>
            <person name="Barry K."/>
            <person name="Sandor L."/>
            <person name="Lee J."/>
            <person name="Lipzen A."/>
            <person name="Pangilinan J."/>
            <person name="LaButti K."/>
            <person name="Hainaut M."/>
            <person name="Henrissat B."/>
            <person name="Grigoriev I.V."/>
            <person name="Spatafora J.W."/>
            <person name="Aime M.C."/>
        </authorList>
    </citation>
    <scope>NUCLEOTIDE SEQUENCE [LARGE SCALE GENOMIC DNA]</scope>
    <source>
        <strain evidence="3 4">MCA 4186</strain>
    </source>
</reference>
<organism evidence="3 4">
    <name type="scientific">Tilletiopsis washingtonensis</name>
    <dbReference type="NCBI Taxonomy" id="58919"/>
    <lineage>
        <taxon>Eukaryota</taxon>
        <taxon>Fungi</taxon>
        <taxon>Dikarya</taxon>
        <taxon>Basidiomycota</taxon>
        <taxon>Ustilaginomycotina</taxon>
        <taxon>Exobasidiomycetes</taxon>
        <taxon>Entylomatales</taxon>
        <taxon>Entylomatales incertae sedis</taxon>
        <taxon>Tilletiopsis</taxon>
    </lineage>
</organism>
<evidence type="ECO:0000256" key="1">
    <source>
        <dbReference type="SAM" id="MobiDB-lite"/>
    </source>
</evidence>
<name>A0A316Z6N2_9BASI</name>
<feature type="transmembrane region" description="Helical" evidence="2">
    <location>
        <begin position="193"/>
        <end position="210"/>
    </location>
</feature>
<proteinExistence type="predicted"/>
<dbReference type="InterPro" id="IPR021836">
    <property type="entry name" value="DUF3429"/>
</dbReference>